<dbReference type="InterPro" id="IPR029046">
    <property type="entry name" value="LolA/LolB/LppX"/>
</dbReference>
<comment type="caution">
    <text evidence="3">The sequence shown here is derived from an EMBL/GenBank/DDBJ whole genome shotgun (WGS) entry which is preliminary data.</text>
</comment>
<dbReference type="EMBL" id="FNZM01000003">
    <property type="protein sequence ID" value="SEJ24201.1"/>
    <property type="molecule type" value="Genomic_DNA"/>
</dbReference>
<feature type="signal peptide" evidence="2">
    <location>
        <begin position="1"/>
        <end position="25"/>
    </location>
</feature>
<name>A0AAQ1GCW6_9BURK</name>
<proteinExistence type="predicted"/>
<dbReference type="AlphaFoldDB" id="A0AAQ1GCW6"/>
<dbReference type="Proteomes" id="UP000183529">
    <property type="component" value="Unassembled WGS sequence"/>
</dbReference>
<evidence type="ECO:0000256" key="1">
    <source>
        <dbReference type="ARBA" id="ARBA00022729"/>
    </source>
</evidence>
<protein>
    <submittedName>
        <fullName evidence="3">Outer membrane lipoprotein carrier protein LolA</fullName>
    </submittedName>
</protein>
<dbReference type="RefSeq" id="WP_074982035.1">
    <property type="nucleotide sequence ID" value="NZ_CADFGN010000001.1"/>
</dbReference>
<accession>A0AAQ1GCW6</accession>
<keyword evidence="1 2" id="KW-0732">Signal</keyword>
<organism evidence="3 4">
    <name type="scientific">Paraburkholderia tropica</name>
    <dbReference type="NCBI Taxonomy" id="92647"/>
    <lineage>
        <taxon>Bacteria</taxon>
        <taxon>Pseudomonadati</taxon>
        <taxon>Pseudomonadota</taxon>
        <taxon>Betaproteobacteria</taxon>
        <taxon>Burkholderiales</taxon>
        <taxon>Burkholderiaceae</taxon>
        <taxon>Paraburkholderia</taxon>
    </lineage>
</organism>
<evidence type="ECO:0000256" key="2">
    <source>
        <dbReference type="SAM" id="SignalP"/>
    </source>
</evidence>
<dbReference type="CDD" id="cd16325">
    <property type="entry name" value="LolA"/>
    <property type="match status" value="1"/>
</dbReference>
<dbReference type="InterPro" id="IPR004564">
    <property type="entry name" value="OM_lipoprot_carrier_LolA-like"/>
</dbReference>
<dbReference type="Gene3D" id="2.50.20.10">
    <property type="entry name" value="Lipoprotein localisation LolA/LolB/LppX"/>
    <property type="match status" value="1"/>
</dbReference>
<dbReference type="Pfam" id="PF19574">
    <property type="entry name" value="LolA_3"/>
    <property type="match status" value="1"/>
</dbReference>
<keyword evidence="3" id="KW-0449">Lipoprotein</keyword>
<sequence length="230" mass="24135">MGTLICRATLAALMAIQAACLPAYAAASATSAPSASSVSNASNDADAALVSQIAARLAQAKGVRAHFTQTQTLAALKTPLVSTGSLLFFRDRGVIWQIDTPYKKTWVMSDAGMIAIDATGQRVANNSAQSARGAAEIAKMMRAMLGGDLSGLYTQFDVQARGTPARWQMRLVPRQPQIAQALRGIEMDGGEFLQGLRITLANGDVTQYAFSGSAPVSELAPADQKLFGTP</sequence>
<dbReference type="SUPFAM" id="SSF89392">
    <property type="entry name" value="Prokaryotic lipoproteins and lipoprotein localization factors"/>
    <property type="match status" value="1"/>
</dbReference>
<evidence type="ECO:0000313" key="3">
    <source>
        <dbReference type="EMBL" id="SEJ24201.1"/>
    </source>
</evidence>
<feature type="chain" id="PRO_5042984552" evidence="2">
    <location>
        <begin position="26"/>
        <end position="230"/>
    </location>
</feature>
<gene>
    <name evidence="3" type="ORF">SAMN05216550_103296</name>
</gene>
<reference evidence="3 4" key="1">
    <citation type="submission" date="2016-10" db="EMBL/GenBank/DDBJ databases">
        <authorList>
            <person name="Varghese N."/>
            <person name="Submissions S."/>
        </authorList>
    </citation>
    <scope>NUCLEOTIDE SEQUENCE [LARGE SCALE GENOMIC DNA]</scope>
    <source>
        <strain evidence="3 4">LMG 22274</strain>
    </source>
</reference>
<evidence type="ECO:0000313" key="4">
    <source>
        <dbReference type="Proteomes" id="UP000183529"/>
    </source>
</evidence>